<dbReference type="SUPFAM" id="SSF49785">
    <property type="entry name" value="Galactose-binding domain-like"/>
    <property type="match status" value="1"/>
</dbReference>
<dbReference type="Gene3D" id="2.60.120.260">
    <property type="entry name" value="Galactose-binding domain-like"/>
    <property type="match status" value="1"/>
</dbReference>
<dbReference type="NCBIfam" id="NF045579">
    <property type="entry name" value="rhamnoside_JR"/>
    <property type="match status" value="1"/>
</dbReference>
<evidence type="ECO:0000259" key="4">
    <source>
        <dbReference type="Pfam" id="PF02837"/>
    </source>
</evidence>
<dbReference type="AlphaFoldDB" id="A0A5J4S0N9"/>
<dbReference type="EMBL" id="SNRY01000517">
    <property type="protein sequence ID" value="KAA6339659.1"/>
    <property type="molecule type" value="Genomic_DNA"/>
</dbReference>
<dbReference type="PANTHER" id="PTHR43817">
    <property type="entry name" value="GLYCOSYL HYDROLASE"/>
    <property type="match status" value="1"/>
</dbReference>
<dbReference type="GO" id="GO:0005975">
    <property type="term" value="P:carbohydrate metabolic process"/>
    <property type="evidence" value="ECO:0007669"/>
    <property type="project" value="InterPro"/>
</dbReference>
<gene>
    <name evidence="5" type="ORF">EZS27_012415</name>
</gene>
<keyword evidence="2" id="KW-0732">Signal</keyword>
<name>A0A5J4S0N9_9ZZZZ</name>
<evidence type="ECO:0000256" key="2">
    <source>
        <dbReference type="ARBA" id="ARBA00022729"/>
    </source>
</evidence>
<evidence type="ECO:0000313" key="5">
    <source>
        <dbReference type="EMBL" id="KAA6339659.1"/>
    </source>
</evidence>
<feature type="domain" description="Glycosyl hydrolases family 2 sugar binding" evidence="4">
    <location>
        <begin position="89"/>
        <end position="174"/>
    </location>
</feature>
<evidence type="ECO:0000256" key="3">
    <source>
        <dbReference type="ARBA" id="ARBA00022801"/>
    </source>
</evidence>
<comment type="similarity">
    <text evidence="1">Belongs to the glycosyl hydrolase 2 family.</text>
</comment>
<organism evidence="5">
    <name type="scientific">termite gut metagenome</name>
    <dbReference type="NCBI Taxonomy" id="433724"/>
    <lineage>
        <taxon>unclassified sequences</taxon>
        <taxon>metagenomes</taxon>
        <taxon>organismal metagenomes</taxon>
    </lineage>
</organism>
<sequence length="214" mass="24366">MNGVGYFPKLPQDTALPAPYTPYPEGKLLFTSVGEYTLTTSNGKIRQLPISALQTLKITPPWEVSFDPERGGPAHIRFDSLMFWNTHPYPAIRYYSGTAEYANTFILNEAYSRQRVYLSLGQVYNMVEVYINEKPAGVWWHPPFERDITALLKPGENKLRINVINLWPNRLIGDAGLPENERLTHTNVIKFTPEMPLLPSGLIGPVELKIYPFE</sequence>
<protein>
    <recommendedName>
        <fullName evidence="4">Glycosyl hydrolases family 2 sugar binding domain-containing protein</fullName>
    </recommendedName>
</protein>
<reference evidence="5" key="1">
    <citation type="submission" date="2019-03" db="EMBL/GenBank/DDBJ databases">
        <title>Single cell metagenomics reveals metabolic interactions within the superorganism composed of flagellate Streblomastix strix and complex community of Bacteroidetes bacteria on its surface.</title>
        <authorList>
            <person name="Treitli S.C."/>
            <person name="Kolisko M."/>
            <person name="Husnik F."/>
            <person name="Keeling P."/>
            <person name="Hampl V."/>
        </authorList>
    </citation>
    <scope>NUCLEOTIDE SEQUENCE</scope>
    <source>
        <strain evidence="5">STM</strain>
    </source>
</reference>
<dbReference type="InterPro" id="IPR006104">
    <property type="entry name" value="Glyco_hydro_2_N"/>
</dbReference>
<evidence type="ECO:0000256" key="1">
    <source>
        <dbReference type="ARBA" id="ARBA00007401"/>
    </source>
</evidence>
<dbReference type="InterPro" id="IPR008979">
    <property type="entry name" value="Galactose-bd-like_sf"/>
</dbReference>
<accession>A0A5J4S0N9</accession>
<dbReference type="Pfam" id="PF02837">
    <property type="entry name" value="Glyco_hydro_2_N"/>
    <property type="match status" value="1"/>
</dbReference>
<dbReference type="PANTHER" id="PTHR43817:SF1">
    <property type="entry name" value="HYDROLASE, FAMILY 43, PUTATIVE (AFU_ORTHOLOGUE AFUA_3G01660)-RELATED"/>
    <property type="match status" value="1"/>
</dbReference>
<keyword evidence="3" id="KW-0378">Hydrolase</keyword>
<comment type="caution">
    <text evidence="5">The sequence shown here is derived from an EMBL/GenBank/DDBJ whole genome shotgun (WGS) entry which is preliminary data.</text>
</comment>
<dbReference type="GO" id="GO:0004553">
    <property type="term" value="F:hydrolase activity, hydrolyzing O-glycosyl compounds"/>
    <property type="evidence" value="ECO:0007669"/>
    <property type="project" value="InterPro"/>
</dbReference>
<proteinExistence type="inferred from homology"/>